<keyword evidence="2" id="KW-0662">Pyridine nucleotide biosynthesis</keyword>
<evidence type="ECO:0000256" key="8">
    <source>
        <dbReference type="ARBA" id="ARBA00072277"/>
    </source>
</evidence>
<dbReference type="Pfam" id="PF00857">
    <property type="entry name" value="Isochorismatase"/>
    <property type="match status" value="1"/>
</dbReference>
<keyword evidence="11" id="KW-1185">Reference proteome</keyword>
<dbReference type="EC" id="3.5.1.19" evidence="6"/>
<reference evidence="11" key="1">
    <citation type="submission" date="2019-01" db="EMBL/GenBank/DDBJ databases">
        <title>Gri0909 isolated from a small marine red alga.</title>
        <authorList>
            <person name="Kim J."/>
            <person name="Jeong S.E."/>
            <person name="Jeon C.O."/>
        </authorList>
    </citation>
    <scope>NUCLEOTIDE SEQUENCE [LARGE SCALE GENOMIC DNA]</scope>
    <source>
        <strain evidence="11">Gri0909</strain>
    </source>
</reference>
<dbReference type="PANTHER" id="PTHR11080">
    <property type="entry name" value="PYRAZINAMIDASE/NICOTINAMIDASE"/>
    <property type="match status" value="1"/>
</dbReference>
<dbReference type="Proteomes" id="UP000287447">
    <property type="component" value="Unassembled WGS sequence"/>
</dbReference>
<comment type="pathway">
    <text evidence="5">Cofactor biosynthesis; nicotinate biosynthesis; nicotinate from nicotinamide: step 1/1.</text>
</comment>
<sequence>MGTLTVQPTDVLVVVDVQNDFCEGGALAVPDGEGCIPVINGLIDKFDAVVLTQDWHPIGHSSFASSHDGKSPFETVRMPYGEQVLWPNHCVQETFGAEFHPALNATKASLIVRKGFRPQIDSYSTFYENDRQTATGLTGYLKDRGFTRVFLVGLATDFCVAWSALDGRAESFEMVLVEDACRAIDLDGSLDAAMKAMANAGVVTCKSDEILAA</sequence>
<feature type="domain" description="Isochorismatase-like" evidence="9">
    <location>
        <begin position="11"/>
        <end position="207"/>
    </location>
</feature>
<name>A0A437QTZ3_9PROT</name>
<dbReference type="InterPro" id="IPR036380">
    <property type="entry name" value="Isochorismatase-like_sf"/>
</dbReference>
<proteinExistence type="inferred from homology"/>
<dbReference type="PANTHER" id="PTHR11080:SF2">
    <property type="entry name" value="LD05707P"/>
    <property type="match status" value="1"/>
</dbReference>
<dbReference type="NCBIfam" id="NF008623">
    <property type="entry name" value="PRK11609.1"/>
    <property type="match status" value="1"/>
</dbReference>
<evidence type="ECO:0000313" key="10">
    <source>
        <dbReference type="EMBL" id="RVU37968.1"/>
    </source>
</evidence>
<dbReference type="InterPro" id="IPR052347">
    <property type="entry name" value="Isochorismatase_Nicotinamidase"/>
</dbReference>
<dbReference type="FunFam" id="3.40.50.850:FF:000006">
    <property type="entry name" value="Bifunctional pyrazinamidase/nicotinamidase"/>
    <property type="match status" value="1"/>
</dbReference>
<organism evidence="10 11">
    <name type="scientific">Hwanghaeella grinnelliae</name>
    <dbReference type="NCBI Taxonomy" id="2500179"/>
    <lineage>
        <taxon>Bacteria</taxon>
        <taxon>Pseudomonadati</taxon>
        <taxon>Pseudomonadota</taxon>
        <taxon>Alphaproteobacteria</taxon>
        <taxon>Rhodospirillales</taxon>
        <taxon>Rhodospirillaceae</taxon>
        <taxon>Hwanghaeella</taxon>
    </lineage>
</organism>
<dbReference type="GO" id="GO:0008936">
    <property type="term" value="F:nicotinamidase activity"/>
    <property type="evidence" value="ECO:0007669"/>
    <property type="project" value="UniProtKB-EC"/>
</dbReference>
<evidence type="ECO:0000259" key="9">
    <source>
        <dbReference type="Pfam" id="PF00857"/>
    </source>
</evidence>
<comment type="similarity">
    <text evidence="1">Belongs to the isochorismatase family.</text>
</comment>
<evidence type="ECO:0000256" key="6">
    <source>
        <dbReference type="ARBA" id="ARBA00039017"/>
    </source>
</evidence>
<dbReference type="RefSeq" id="WP_127763341.1">
    <property type="nucleotide sequence ID" value="NZ_SADE01000001.1"/>
</dbReference>
<protein>
    <recommendedName>
        <fullName evidence="8">Nicotinamidase</fullName>
        <ecNumber evidence="6">3.5.1.19</ecNumber>
    </recommendedName>
    <alternativeName>
        <fullName evidence="7">Nicotinamide deamidase</fullName>
    </alternativeName>
</protein>
<dbReference type="CDD" id="cd01011">
    <property type="entry name" value="nicotinamidase"/>
    <property type="match status" value="1"/>
</dbReference>
<dbReference type="EMBL" id="SADE01000001">
    <property type="protein sequence ID" value="RVU37968.1"/>
    <property type="molecule type" value="Genomic_DNA"/>
</dbReference>
<dbReference type="AlphaFoldDB" id="A0A437QTZ3"/>
<evidence type="ECO:0000256" key="7">
    <source>
        <dbReference type="ARBA" id="ARBA00043224"/>
    </source>
</evidence>
<keyword evidence="4 10" id="KW-0378">Hydrolase</keyword>
<evidence type="ECO:0000256" key="2">
    <source>
        <dbReference type="ARBA" id="ARBA00022642"/>
    </source>
</evidence>
<evidence type="ECO:0000313" key="11">
    <source>
        <dbReference type="Proteomes" id="UP000287447"/>
    </source>
</evidence>
<gene>
    <name evidence="10" type="ORF">EOI86_01285</name>
</gene>
<evidence type="ECO:0000256" key="3">
    <source>
        <dbReference type="ARBA" id="ARBA00022723"/>
    </source>
</evidence>
<keyword evidence="3" id="KW-0479">Metal-binding</keyword>
<dbReference type="SUPFAM" id="SSF52499">
    <property type="entry name" value="Isochorismatase-like hydrolases"/>
    <property type="match status" value="1"/>
</dbReference>
<dbReference type="GO" id="GO:0019363">
    <property type="term" value="P:pyridine nucleotide biosynthetic process"/>
    <property type="evidence" value="ECO:0007669"/>
    <property type="project" value="UniProtKB-KW"/>
</dbReference>
<evidence type="ECO:0000256" key="1">
    <source>
        <dbReference type="ARBA" id="ARBA00006336"/>
    </source>
</evidence>
<dbReference type="Gene3D" id="3.40.50.850">
    <property type="entry name" value="Isochorismatase-like"/>
    <property type="match status" value="1"/>
</dbReference>
<accession>A0A437QTZ3</accession>
<dbReference type="OrthoDB" id="9791276at2"/>
<comment type="caution">
    <text evidence="10">The sequence shown here is derived from an EMBL/GenBank/DDBJ whole genome shotgun (WGS) entry which is preliminary data.</text>
</comment>
<dbReference type="InterPro" id="IPR000868">
    <property type="entry name" value="Isochorismatase-like_dom"/>
</dbReference>
<evidence type="ECO:0000256" key="4">
    <source>
        <dbReference type="ARBA" id="ARBA00022801"/>
    </source>
</evidence>
<evidence type="ECO:0000256" key="5">
    <source>
        <dbReference type="ARBA" id="ARBA00037900"/>
    </source>
</evidence>
<dbReference type="GO" id="GO:0046872">
    <property type="term" value="F:metal ion binding"/>
    <property type="evidence" value="ECO:0007669"/>
    <property type="project" value="UniProtKB-KW"/>
</dbReference>